<dbReference type="Proteomes" id="UP001501153">
    <property type="component" value="Unassembled WGS sequence"/>
</dbReference>
<dbReference type="InterPro" id="IPR003594">
    <property type="entry name" value="HATPase_dom"/>
</dbReference>
<dbReference type="SMART" id="SM00387">
    <property type="entry name" value="HATPase_c"/>
    <property type="match status" value="1"/>
</dbReference>
<evidence type="ECO:0000256" key="7">
    <source>
        <dbReference type="ARBA" id="ARBA00022989"/>
    </source>
</evidence>
<dbReference type="PANTHER" id="PTHR45436:SF5">
    <property type="entry name" value="SENSOR HISTIDINE KINASE TRCS"/>
    <property type="match status" value="1"/>
</dbReference>
<evidence type="ECO:0000256" key="1">
    <source>
        <dbReference type="ARBA" id="ARBA00000085"/>
    </source>
</evidence>
<evidence type="ECO:0000259" key="8">
    <source>
        <dbReference type="PROSITE" id="PS50109"/>
    </source>
</evidence>
<dbReference type="RefSeq" id="WP_345237282.1">
    <property type="nucleotide sequence ID" value="NZ_BAABGZ010000071.1"/>
</dbReference>
<feature type="domain" description="Histidine kinase" evidence="8">
    <location>
        <begin position="226"/>
        <end position="439"/>
    </location>
</feature>
<keyword evidence="5" id="KW-0812">Transmembrane</keyword>
<comment type="catalytic activity">
    <reaction evidence="1">
        <text>ATP + protein L-histidine = ADP + protein N-phospho-L-histidine.</text>
        <dbReference type="EC" id="2.7.13.3"/>
    </reaction>
</comment>
<evidence type="ECO:0000256" key="3">
    <source>
        <dbReference type="ARBA" id="ARBA00022553"/>
    </source>
</evidence>
<dbReference type="InterPro" id="IPR036097">
    <property type="entry name" value="HisK_dim/P_sf"/>
</dbReference>
<evidence type="ECO:0000256" key="5">
    <source>
        <dbReference type="ARBA" id="ARBA00022692"/>
    </source>
</evidence>
<dbReference type="InterPro" id="IPR050428">
    <property type="entry name" value="TCS_sensor_his_kinase"/>
</dbReference>
<sequence length="443" mass="49613">MRLRQKLVLLSTLSKALMAALLLLVLPWLVQALALSHTDQALHKELRRVQARISTVGVAEFLPRALENGHVHYDLLQDEYIELRPAAGTTEYDTLATLPRRQYDRLVDFRVLRHQLRQNGRSYVLEIGKSIESIEDVHSLLRTLAGYALLIAVLSTLLLELGVIGQLLRPFDQMVARLRSVRSPAAAPLPPLHTSTSDFQYLDDSIQQMLETIRTVFEQEREFIANASHELLTPISILQNRFENMLQAENLPEEAELQLVASQKTLQRLTATLRTLLLISRVENGQYPRTEQVPVAGLLDEALEELEDRLLDRGLTVQRQLQGAPAVPNGNRALLFTLFYNLLSNATKYNEPNGRITLQGEALADGHYELRIHNTGPPIPAGQLPQVFKRFRRVHAGSTEGHGLGLALVSTIADFHGLQLRVASDDTGTTFTLGWQQVLPAES</sequence>
<dbReference type="Gene3D" id="3.30.565.10">
    <property type="entry name" value="Histidine kinase-like ATPase, C-terminal domain"/>
    <property type="match status" value="1"/>
</dbReference>
<dbReference type="EC" id="2.7.13.3" evidence="2"/>
<dbReference type="SUPFAM" id="SSF55874">
    <property type="entry name" value="ATPase domain of HSP90 chaperone/DNA topoisomerase II/histidine kinase"/>
    <property type="match status" value="1"/>
</dbReference>
<proteinExistence type="predicted"/>
<protein>
    <recommendedName>
        <fullName evidence="2">histidine kinase</fullName>
        <ecNumber evidence="2">2.7.13.3</ecNumber>
    </recommendedName>
</protein>
<evidence type="ECO:0000256" key="6">
    <source>
        <dbReference type="ARBA" id="ARBA00022777"/>
    </source>
</evidence>
<comment type="caution">
    <text evidence="9">The sequence shown here is derived from an EMBL/GenBank/DDBJ whole genome shotgun (WGS) entry which is preliminary data.</text>
</comment>
<keyword evidence="7" id="KW-1133">Transmembrane helix</keyword>
<keyword evidence="3" id="KW-0597">Phosphoprotein</keyword>
<keyword evidence="7" id="KW-0472">Membrane</keyword>
<dbReference type="Pfam" id="PF02518">
    <property type="entry name" value="HATPase_c"/>
    <property type="match status" value="1"/>
</dbReference>
<dbReference type="Gene3D" id="1.10.287.130">
    <property type="match status" value="1"/>
</dbReference>
<dbReference type="CDD" id="cd00082">
    <property type="entry name" value="HisKA"/>
    <property type="match status" value="1"/>
</dbReference>
<dbReference type="SUPFAM" id="SSF47384">
    <property type="entry name" value="Homodimeric domain of signal transducing histidine kinase"/>
    <property type="match status" value="1"/>
</dbReference>
<evidence type="ECO:0000256" key="4">
    <source>
        <dbReference type="ARBA" id="ARBA00022679"/>
    </source>
</evidence>
<keyword evidence="10" id="KW-1185">Reference proteome</keyword>
<dbReference type="InterPro" id="IPR036890">
    <property type="entry name" value="HATPase_C_sf"/>
</dbReference>
<accession>A0ABP8IP28</accession>
<dbReference type="PROSITE" id="PS50109">
    <property type="entry name" value="HIS_KIN"/>
    <property type="match status" value="1"/>
</dbReference>
<organism evidence="9 10">
    <name type="scientific">Hymenobacter saemangeumensis</name>
    <dbReference type="NCBI Taxonomy" id="1084522"/>
    <lineage>
        <taxon>Bacteria</taxon>
        <taxon>Pseudomonadati</taxon>
        <taxon>Bacteroidota</taxon>
        <taxon>Cytophagia</taxon>
        <taxon>Cytophagales</taxon>
        <taxon>Hymenobacteraceae</taxon>
        <taxon>Hymenobacter</taxon>
    </lineage>
</organism>
<evidence type="ECO:0000256" key="2">
    <source>
        <dbReference type="ARBA" id="ARBA00012438"/>
    </source>
</evidence>
<keyword evidence="4" id="KW-0808">Transferase</keyword>
<dbReference type="PANTHER" id="PTHR45436">
    <property type="entry name" value="SENSOR HISTIDINE KINASE YKOH"/>
    <property type="match status" value="1"/>
</dbReference>
<dbReference type="InterPro" id="IPR003661">
    <property type="entry name" value="HisK_dim/P_dom"/>
</dbReference>
<dbReference type="Pfam" id="PF00512">
    <property type="entry name" value="HisKA"/>
    <property type="match status" value="1"/>
</dbReference>
<dbReference type="SMART" id="SM00388">
    <property type="entry name" value="HisKA"/>
    <property type="match status" value="1"/>
</dbReference>
<dbReference type="EMBL" id="BAABGZ010000071">
    <property type="protein sequence ID" value="GAA4364323.1"/>
    <property type="molecule type" value="Genomic_DNA"/>
</dbReference>
<evidence type="ECO:0000313" key="10">
    <source>
        <dbReference type="Proteomes" id="UP001501153"/>
    </source>
</evidence>
<gene>
    <name evidence="9" type="ORF">GCM10023185_33760</name>
</gene>
<reference evidence="10" key="1">
    <citation type="journal article" date="2019" name="Int. J. Syst. Evol. Microbiol.">
        <title>The Global Catalogue of Microorganisms (GCM) 10K type strain sequencing project: providing services to taxonomists for standard genome sequencing and annotation.</title>
        <authorList>
            <consortium name="The Broad Institute Genomics Platform"/>
            <consortium name="The Broad Institute Genome Sequencing Center for Infectious Disease"/>
            <person name="Wu L."/>
            <person name="Ma J."/>
        </authorList>
    </citation>
    <scope>NUCLEOTIDE SEQUENCE [LARGE SCALE GENOMIC DNA]</scope>
    <source>
        <strain evidence="10">JCM 17923</strain>
    </source>
</reference>
<dbReference type="InterPro" id="IPR005467">
    <property type="entry name" value="His_kinase_dom"/>
</dbReference>
<keyword evidence="6" id="KW-0418">Kinase</keyword>
<name>A0ABP8IP28_9BACT</name>
<evidence type="ECO:0000313" key="9">
    <source>
        <dbReference type="EMBL" id="GAA4364323.1"/>
    </source>
</evidence>